<dbReference type="GO" id="GO:0003676">
    <property type="term" value="F:nucleic acid binding"/>
    <property type="evidence" value="ECO:0007669"/>
    <property type="project" value="InterPro"/>
</dbReference>
<evidence type="ECO:0000256" key="1">
    <source>
        <dbReference type="SAM" id="Phobius"/>
    </source>
</evidence>
<comment type="caution">
    <text evidence="2">The sequence shown here is derived from an EMBL/GenBank/DDBJ whole genome shotgun (WGS) entry which is preliminary data.</text>
</comment>
<organism evidence="2 3">
    <name type="scientific">Polypedilum vanderplanki</name>
    <name type="common">Sleeping chironomid midge</name>
    <dbReference type="NCBI Taxonomy" id="319348"/>
    <lineage>
        <taxon>Eukaryota</taxon>
        <taxon>Metazoa</taxon>
        <taxon>Ecdysozoa</taxon>
        <taxon>Arthropoda</taxon>
        <taxon>Hexapoda</taxon>
        <taxon>Insecta</taxon>
        <taxon>Pterygota</taxon>
        <taxon>Neoptera</taxon>
        <taxon>Endopterygota</taxon>
        <taxon>Diptera</taxon>
        <taxon>Nematocera</taxon>
        <taxon>Chironomoidea</taxon>
        <taxon>Chironomidae</taxon>
        <taxon>Chironominae</taxon>
        <taxon>Polypedilum</taxon>
        <taxon>Polypedilum</taxon>
    </lineage>
</organism>
<dbReference type="Gene3D" id="3.40.50.720">
    <property type="entry name" value="NAD(P)-binding Rossmann-like Domain"/>
    <property type="match status" value="2"/>
</dbReference>
<name>A0A9J6BF08_POLVA</name>
<dbReference type="Pfam" id="PF00106">
    <property type="entry name" value="adh_short"/>
    <property type="match status" value="2"/>
</dbReference>
<dbReference type="Gene3D" id="3.30.420.10">
    <property type="entry name" value="Ribonuclease H-like superfamily/Ribonuclease H"/>
    <property type="match status" value="1"/>
</dbReference>
<proteinExistence type="predicted"/>
<protein>
    <submittedName>
        <fullName evidence="2">Uncharacterized protein</fullName>
    </submittedName>
</protein>
<dbReference type="EMBL" id="JADBJN010000004">
    <property type="protein sequence ID" value="KAG5668075.1"/>
    <property type="molecule type" value="Genomic_DNA"/>
</dbReference>
<keyword evidence="1" id="KW-0812">Transmembrane</keyword>
<dbReference type="InterPro" id="IPR036291">
    <property type="entry name" value="NAD(P)-bd_dom_sf"/>
</dbReference>
<dbReference type="GO" id="GO:0005811">
    <property type="term" value="C:lipid droplet"/>
    <property type="evidence" value="ECO:0007669"/>
    <property type="project" value="TreeGrafter"/>
</dbReference>
<evidence type="ECO:0000313" key="3">
    <source>
        <dbReference type="Proteomes" id="UP001107558"/>
    </source>
</evidence>
<feature type="transmembrane region" description="Helical" evidence="1">
    <location>
        <begin position="21"/>
        <end position="45"/>
    </location>
</feature>
<keyword evidence="1" id="KW-1133">Transmembrane helix</keyword>
<sequence length="513" mass="58280">MSTNENNKNENLFSAKRRRKLLFHYLKTNVIISFMLIFELFRGIFKIFLPNRPKCIKDKLALITGGGHGIGRELAFKMAAKGCHIVIADIDINSADATINEIKEKYKVKAAAFKVDVSNYEEVKQLRKNIESSIGYVDLLVNNVGLLALDISLREKTHERIKQVVDVNLMSHFWVIFSDESMIQLNNDRSIKTIRTKDEKFYRHCVKGAQKHPIQVMIWSCISSKGIGPIYFVTGSMNSTQYIHVLESVLQPLLPKWFRRREHFYFQQDGAPCHKAKIVTNTLNKLNLNVLDWCGNAPDFNPIENVWHTLKQEVAKKQPKNLPELKNAIVEVWNGEKVKECAKNAIASMPTRLISCIRAKVREFLDGMISRNYGHIIASGSFAGKVTLPTAITYSASKYGVTGFMSALYDELCVYGHDDIIKTTTIYPLFVNTSQELAEMAGDVPLWPAKRVASILLDGVLRNERNIFVPKFAKFSTIMNSFPDRIIKYIKVGNFNKFAKNKIEGKKAAAHIV</sequence>
<dbReference type="PRINTS" id="PR00081">
    <property type="entry name" value="GDHRDH"/>
</dbReference>
<keyword evidence="1" id="KW-0472">Membrane</keyword>
<dbReference type="OrthoDB" id="10006939at2759"/>
<dbReference type="GO" id="GO:0016616">
    <property type="term" value="F:oxidoreductase activity, acting on the CH-OH group of donors, NAD or NADP as acceptor"/>
    <property type="evidence" value="ECO:0007669"/>
    <property type="project" value="TreeGrafter"/>
</dbReference>
<accession>A0A9J6BF08</accession>
<dbReference type="PRINTS" id="PR00080">
    <property type="entry name" value="SDRFAMILY"/>
</dbReference>
<dbReference type="PANTHER" id="PTHR24322:SF748">
    <property type="entry name" value="FI23927P1-RELATED"/>
    <property type="match status" value="1"/>
</dbReference>
<reference evidence="2" key="1">
    <citation type="submission" date="2021-03" db="EMBL/GenBank/DDBJ databases">
        <title>Chromosome level genome of the anhydrobiotic midge Polypedilum vanderplanki.</title>
        <authorList>
            <person name="Yoshida Y."/>
            <person name="Kikawada T."/>
            <person name="Gusev O."/>
        </authorList>
    </citation>
    <scope>NUCLEOTIDE SEQUENCE</scope>
    <source>
        <strain evidence="2">NIAS01</strain>
        <tissue evidence="2">Whole body or cell culture</tissue>
    </source>
</reference>
<dbReference type="InterPro" id="IPR002347">
    <property type="entry name" value="SDR_fam"/>
</dbReference>
<dbReference type="InterPro" id="IPR036397">
    <property type="entry name" value="RNaseH_sf"/>
</dbReference>
<dbReference type="SUPFAM" id="SSF51735">
    <property type="entry name" value="NAD(P)-binding Rossmann-fold domains"/>
    <property type="match status" value="2"/>
</dbReference>
<dbReference type="Proteomes" id="UP001107558">
    <property type="component" value="Chromosome 4"/>
</dbReference>
<gene>
    <name evidence="2" type="ORF">PVAND_016030</name>
</gene>
<dbReference type="AlphaFoldDB" id="A0A9J6BF08"/>
<dbReference type="PANTHER" id="PTHR24322">
    <property type="entry name" value="PKSB"/>
    <property type="match status" value="1"/>
</dbReference>
<evidence type="ECO:0000313" key="2">
    <source>
        <dbReference type="EMBL" id="KAG5668075.1"/>
    </source>
</evidence>
<keyword evidence="3" id="KW-1185">Reference proteome</keyword>